<evidence type="ECO:0000256" key="4">
    <source>
        <dbReference type="SAM" id="SignalP"/>
    </source>
</evidence>
<dbReference type="SUPFAM" id="SSF56112">
    <property type="entry name" value="Protein kinase-like (PK-like)"/>
    <property type="match status" value="1"/>
</dbReference>
<evidence type="ECO:0000313" key="7">
    <source>
        <dbReference type="Proteomes" id="UP000327013"/>
    </source>
</evidence>
<dbReference type="AlphaFoldDB" id="A0A5N6QCD2"/>
<feature type="transmembrane region" description="Helical" evidence="3">
    <location>
        <begin position="213"/>
        <end position="236"/>
    </location>
</feature>
<organism evidence="6 7">
    <name type="scientific">Carpinus fangiana</name>
    <dbReference type="NCBI Taxonomy" id="176857"/>
    <lineage>
        <taxon>Eukaryota</taxon>
        <taxon>Viridiplantae</taxon>
        <taxon>Streptophyta</taxon>
        <taxon>Embryophyta</taxon>
        <taxon>Tracheophyta</taxon>
        <taxon>Spermatophyta</taxon>
        <taxon>Magnoliopsida</taxon>
        <taxon>eudicotyledons</taxon>
        <taxon>Gunneridae</taxon>
        <taxon>Pentapetalae</taxon>
        <taxon>rosids</taxon>
        <taxon>fabids</taxon>
        <taxon>Fagales</taxon>
        <taxon>Betulaceae</taxon>
        <taxon>Carpinus</taxon>
    </lineage>
</organism>
<keyword evidence="3" id="KW-1133">Transmembrane helix</keyword>
<accession>A0A5N6QCD2</accession>
<gene>
    <name evidence="6" type="ORF">FH972_000773</name>
</gene>
<dbReference type="EMBL" id="CM017321">
    <property type="protein sequence ID" value="KAE7996024.1"/>
    <property type="molecule type" value="Genomic_DNA"/>
</dbReference>
<evidence type="ECO:0000256" key="2">
    <source>
        <dbReference type="SAM" id="MobiDB-lite"/>
    </source>
</evidence>
<evidence type="ECO:0000259" key="5">
    <source>
        <dbReference type="Pfam" id="PF07714"/>
    </source>
</evidence>
<dbReference type="PANTHER" id="PTHR48006">
    <property type="entry name" value="LEUCINE-RICH REPEAT-CONTAINING PROTEIN DDB_G0281931-RELATED"/>
    <property type="match status" value="1"/>
</dbReference>
<dbReference type="GO" id="GO:0016020">
    <property type="term" value="C:membrane"/>
    <property type="evidence" value="ECO:0007669"/>
    <property type="project" value="UniProtKB-SubCell"/>
</dbReference>
<dbReference type="InterPro" id="IPR011009">
    <property type="entry name" value="Kinase-like_dom_sf"/>
</dbReference>
<feature type="signal peptide" evidence="4">
    <location>
        <begin position="1"/>
        <end position="23"/>
    </location>
</feature>
<sequence length="507" mass="57598">MAAMSATILCIFFFFTIITSTFSASSVVEDLANLQPPPDFNSTITTNCLRNPSLRYCNSSPAALNEIFKSTIVASHLCNESKNPNCIESFPKIDLRSRPKIAPLYLSFTFFWKFCPLTILSIDLSYNSIKGSFPVDVLQCTQIQALDLSHNGLSGDVPIHSFSPLTNLTLLNLSYNHFSESKMSETEFFKRFGASSFLHSGLLPDQNKFTIKAVILLVCFPISVIVMVGFFGWICFRRPDLLLRAFGRENKFTLPMLKAATGGFSRKNLVGKSEGVDVYRGVLRDGSEARIEIYWDDDISRESRQRFVEECKVLAQLRHKNIVRVLGWCNGRRLRAIVTEWMEAKNVEIWLSGSSPPWKNRLKILMGVVEGVCYLQEEWPQVGYDLRTEIYKFGVFLLELIVNKMSSDHELESGEQGFIDHIRMHYPGNIRKVIDEKMKVTENSIDQIKQVIGMGLLCTDQSSNHQLHLSQICDMIIRACESWDVLESPTHKRSHGDRGKGHKHIKS</sequence>
<keyword evidence="3" id="KW-0812">Transmembrane</keyword>
<keyword evidence="3" id="KW-0472">Membrane</keyword>
<evidence type="ECO:0000256" key="1">
    <source>
        <dbReference type="ARBA" id="ARBA00004479"/>
    </source>
</evidence>
<keyword evidence="4" id="KW-0732">Signal</keyword>
<dbReference type="GO" id="GO:0004672">
    <property type="term" value="F:protein kinase activity"/>
    <property type="evidence" value="ECO:0007669"/>
    <property type="project" value="InterPro"/>
</dbReference>
<dbReference type="Proteomes" id="UP000327013">
    <property type="component" value="Chromosome 1"/>
</dbReference>
<dbReference type="Pfam" id="PF07714">
    <property type="entry name" value="PK_Tyr_Ser-Thr"/>
    <property type="match status" value="1"/>
</dbReference>
<dbReference type="InterPro" id="IPR032675">
    <property type="entry name" value="LRR_dom_sf"/>
</dbReference>
<dbReference type="PANTHER" id="PTHR48006:SF86">
    <property type="entry name" value="PROTEIN KINASE DOMAIN-CONTAINING PROTEIN"/>
    <property type="match status" value="1"/>
</dbReference>
<reference evidence="6 7" key="1">
    <citation type="submission" date="2019-06" db="EMBL/GenBank/DDBJ databases">
        <title>A chromosomal-level reference genome of Carpinus fangiana (Coryloideae, Betulaceae).</title>
        <authorList>
            <person name="Yang X."/>
            <person name="Wang Z."/>
            <person name="Zhang L."/>
            <person name="Hao G."/>
            <person name="Liu J."/>
            <person name="Yang Y."/>
        </authorList>
    </citation>
    <scope>NUCLEOTIDE SEQUENCE [LARGE SCALE GENOMIC DNA]</scope>
    <source>
        <strain evidence="6">Cfa_2016G</strain>
        <tissue evidence="6">Leaf</tissue>
    </source>
</reference>
<dbReference type="InterPro" id="IPR001245">
    <property type="entry name" value="Ser-Thr/Tyr_kinase_cat_dom"/>
</dbReference>
<dbReference type="Gene3D" id="1.10.510.10">
    <property type="entry name" value="Transferase(Phosphotransferase) domain 1"/>
    <property type="match status" value="2"/>
</dbReference>
<feature type="chain" id="PRO_5024393824" description="Serine-threonine/tyrosine-protein kinase catalytic domain-containing protein" evidence="4">
    <location>
        <begin position="24"/>
        <end position="507"/>
    </location>
</feature>
<feature type="compositionally biased region" description="Basic residues" evidence="2">
    <location>
        <begin position="491"/>
        <end position="507"/>
    </location>
</feature>
<comment type="subcellular location">
    <subcellularLocation>
        <location evidence="1">Membrane</location>
        <topology evidence="1">Single-pass type I membrane protein</topology>
    </subcellularLocation>
</comment>
<proteinExistence type="predicted"/>
<dbReference type="OrthoDB" id="1914767at2759"/>
<feature type="domain" description="Serine-threonine/tyrosine-protein kinase catalytic" evidence="5">
    <location>
        <begin position="269"/>
        <end position="377"/>
    </location>
</feature>
<dbReference type="SUPFAM" id="SSF52058">
    <property type="entry name" value="L domain-like"/>
    <property type="match status" value="1"/>
</dbReference>
<evidence type="ECO:0000256" key="3">
    <source>
        <dbReference type="SAM" id="Phobius"/>
    </source>
</evidence>
<dbReference type="Gene3D" id="3.80.10.10">
    <property type="entry name" value="Ribonuclease Inhibitor"/>
    <property type="match status" value="1"/>
</dbReference>
<evidence type="ECO:0000313" key="6">
    <source>
        <dbReference type="EMBL" id="KAE7996024.1"/>
    </source>
</evidence>
<dbReference type="InterPro" id="IPR051824">
    <property type="entry name" value="LRR_Rcpt-Like_S/T_Kinase"/>
</dbReference>
<keyword evidence="7" id="KW-1185">Reference proteome</keyword>
<name>A0A5N6QCD2_9ROSI</name>
<protein>
    <recommendedName>
        <fullName evidence="5">Serine-threonine/tyrosine-protein kinase catalytic domain-containing protein</fullName>
    </recommendedName>
</protein>
<feature type="region of interest" description="Disordered" evidence="2">
    <location>
        <begin position="488"/>
        <end position="507"/>
    </location>
</feature>